<proteinExistence type="predicted"/>
<gene>
    <name evidence="1" type="ORF">C4541_10835</name>
</gene>
<dbReference type="NCBIfam" id="TIGR02595">
    <property type="entry name" value="PEP_CTERM"/>
    <property type="match status" value="1"/>
</dbReference>
<evidence type="ECO:0000313" key="2">
    <source>
        <dbReference type="Proteomes" id="UP000266426"/>
    </source>
</evidence>
<comment type="caution">
    <text evidence="1">The sequence shown here is derived from an EMBL/GenBank/DDBJ whole genome shotgun (WGS) entry which is preliminary data.</text>
</comment>
<protein>
    <submittedName>
        <fullName evidence="1">PEP-CTERM sorting domain-containing protein</fullName>
    </submittedName>
</protein>
<name>A0A3A4QWJ2_9BACT</name>
<accession>A0A3A4QWJ2</accession>
<dbReference type="AlphaFoldDB" id="A0A3A4QWJ2"/>
<dbReference type="InterPro" id="IPR013424">
    <property type="entry name" value="Ice-binding_C"/>
</dbReference>
<reference evidence="1 2" key="1">
    <citation type="journal article" date="2017" name="ISME J.">
        <title>Energy and carbon metabolisms in a deep terrestrial subsurface fluid microbial community.</title>
        <authorList>
            <person name="Momper L."/>
            <person name="Jungbluth S.P."/>
            <person name="Lee M.D."/>
            <person name="Amend J.P."/>
        </authorList>
    </citation>
    <scope>NUCLEOTIDE SEQUENCE [LARGE SCALE GENOMIC DNA]</scope>
    <source>
        <strain evidence="1">SURF_26</strain>
    </source>
</reference>
<dbReference type="Proteomes" id="UP000266426">
    <property type="component" value="Unassembled WGS sequence"/>
</dbReference>
<sequence length="247" mass="27292">MQQICYIIYIRIIVYQHQSLQQTNASSMEATVKRLLITLFVLILTATAHAELITVNISGVIDNVNDPFNLLEGAVQVGDPFNGSYTYDTDQIPLTHIPNQSSYVYSTPPNGIIVTINGLVFKTNTTNVDLLIQIGNDRSSQDYYVVQSVDCEPLSDDIQLIDSIRWQLVDTSMTALSDQYLTNEAPDLSVWPFSQLDISGWPNTQSTENFALFGTVTTAEVSMPMVPEPLSLVLLGTAIAGLLRKRG</sequence>
<evidence type="ECO:0000313" key="1">
    <source>
        <dbReference type="EMBL" id="RJP57069.1"/>
    </source>
</evidence>
<organism evidence="1 2">
    <name type="scientific">Candidatus Auribacter fodinae</name>
    <dbReference type="NCBI Taxonomy" id="2093366"/>
    <lineage>
        <taxon>Bacteria</taxon>
        <taxon>Pseudomonadati</taxon>
        <taxon>Candidatus Auribacterota</taxon>
        <taxon>Candidatus Auribacteria</taxon>
        <taxon>Candidatus Auribacterales</taxon>
        <taxon>Candidatus Auribacteraceae</taxon>
        <taxon>Candidatus Auribacter</taxon>
    </lineage>
</organism>
<dbReference type="EMBL" id="QZJZ01000086">
    <property type="protein sequence ID" value="RJP57069.1"/>
    <property type="molecule type" value="Genomic_DNA"/>
</dbReference>